<protein>
    <submittedName>
        <fullName evidence="1">Uncharacterized protein</fullName>
    </submittedName>
</protein>
<reference evidence="1" key="1">
    <citation type="submission" date="2023-07" db="EMBL/GenBank/DDBJ databases">
        <authorList>
            <consortium name="AG Swart"/>
            <person name="Singh M."/>
            <person name="Singh A."/>
            <person name="Seah K."/>
            <person name="Emmerich C."/>
        </authorList>
    </citation>
    <scope>NUCLEOTIDE SEQUENCE</scope>
    <source>
        <strain evidence="1">DP1</strain>
    </source>
</reference>
<name>A0AAD1XE14_EUPCR</name>
<proteinExistence type="predicted"/>
<sequence length="139" mass="15693">MKKCLPSSNCNSSLPSFCSGVGTSNRRLWLPLLELSRYECMSSCFQHCCGLAISNHSCTLQCSETSLYCFLKFYGLLWVFQTQESCKDLQFSPSTDTAWLILTGDNLSYLLVTEPYQCSQLQSHFGILDTLEDYCCVKS</sequence>
<dbReference type="AlphaFoldDB" id="A0AAD1XE14"/>
<evidence type="ECO:0000313" key="1">
    <source>
        <dbReference type="EMBL" id="CAI2368383.1"/>
    </source>
</evidence>
<evidence type="ECO:0000313" key="2">
    <source>
        <dbReference type="Proteomes" id="UP001295684"/>
    </source>
</evidence>
<accession>A0AAD1XE14</accession>
<gene>
    <name evidence="1" type="ORF">ECRASSUSDP1_LOCUS9674</name>
</gene>
<dbReference type="Proteomes" id="UP001295684">
    <property type="component" value="Unassembled WGS sequence"/>
</dbReference>
<comment type="caution">
    <text evidence="1">The sequence shown here is derived from an EMBL/GenBank/DDBJ whole genome shotgun (WGS) entry which is preliminary data.</text>
</comment>
<keyword evidence="2" id="KW-1185">Reference proteome</keyword>
<dbReference type="EMBL" id="CAMPGE010009518">
    <property type="protein sequence ID" value="CAI2368383.1"/>
    <property type="molecule type" value="Genomic_DNA"/>
</dbReference>
<organism evidence="1 2">
    <name type="scientific">Euplotes crassus</name>
    <dbReference type="NCBI Taxonomy" id="5936"/>
    <lineage>
        <taxon>Eukaryota</taxon>
        <taxon>Sar</taxon>
        <taxon>Alveolata</taxon>
        <taxon>Ciliophora</taxon>
        <taxon>Intramacronucleata</taxon>
        <taxon>Spirotrichea</taxon>
        <taxon>Hypotrichia</taxon>
        <taxon>Euplotida</taxon>
        <taxon>Euplotidae</taxon>
        <taxon>Moneuplotes</taxon>
    </lineage>
</organism>